<evidence type="ECO:0000256" key="1">
    <source>
        <dbReference type="ARBA" id="ARBA00008324"/>
    </source>
</evidence>
<comment type="similarity">
    <text evidence="1">Belongs to the thioesterase PaaI family.</text>
</comment>
<dbReference type="SUPFAM" id="SSF54637">
    <property type="entry name" value="Thioesterase/thiol ester dehydrase-isomerase"/>
    <property type="match status" value="1"/>
</dbReference>
<keyword evidence="2" id="KW-0378">Hydrolase</keyword>
<dbReference type="GO" id="GO:0047617">
    <property type="term" value="F:fatty acyl-CoA hydrolase activity"/>
    <property type="evidence" value="ECO:0007669"/>
    <property type="project" value="InterPro"/>
</dbReference>
<dbReference type="CDD" id="cd03443">
    <property type="entry name" value="PaaI_thioesterase"/>
    <property type="match status" value="1"/>
</dbReference>
<dbReference type="Pfam" id="PF03061">
    <property type="entry name" value="4HBT"/>
    <property type="match status" value="1"/>
</dbReference>
<keyword evidence="5" id="KW-1185">Reference proteome</keyword>
<name>A0A5C0AZY7_9BURK</name>
<evidence type="ECO:0000313" key="4">
    <source>
        <dbReference type="EMBL" id="QEI07003.1"/>
    </source>
</evidence>
<dbReference type="AlphaFoldDB" id="A0A5C0AZY7"/>
<proteinExistence type="inferred from homology"/>
<reference evidence="4 5" key="1">
    <citation type="submission" date="2019-08" db="EMBL/GenBank/DDBJ databases">
        <title>Amphibian skin-associated Pigmentiphaga: genome sequence and occurrence across geography and hosts.</title>
        <authorList>
            <person name="Bletz M.C."/>
            <person name="Bunk B."/>
            <person name="Sproeer C."/>
            <person name="Biwer P."/>
            <person name="Reiter S."/>
            <person name="Rabemananjara F.C.E."/>
            <person name="Schulz S."/>
            <person name="Overmann J."/>
            <person name="Vences M."/>
        </authorList>
    </citation>
    <scope>NUCLEOTIDE SEQUENCE [LARGE SCALE GENOMIC DNA]</scope>
    <source>
        <strain evidence="4 5">Mada1488</strain>
    </source>
</reference>
<feature type="domain" description="Thioesterase" evidence="3">
    <location>
        <begin position="80"/>
        <end position="153"/>
    </location>
</feature>
<dbReference type="PANTHER" id="PTHR21660">
    <property type="entry name" value="THIOESTERASE SUPERFAMILY MEMBER-RELATED"/>
    <property type="match status" value="1"/>
</dbReference>
<dbReference type="PANTHER" id="PTHR21660:SF1">
    <property type="entry name" value="ACYL-COENZYME A THIOESTERASE 13"/>
    <property type="match status" value="1"/>
</dbReference>
<dbReference type="InterPro" id="IPR039298">
    <property type="entry name" value="ACOT13"/>
</dbReference>
<evidence type="ECO:0000256" key="2">
    <source>
        <dbReference type="ARBA" id="ARBA00022801"/>
    </source>
</evidence>
<accession>A0A5C0AZY7</accession>
<protein>
    <submittedName>
        <fullName evidence="4">PaaI family thioesterase</fullName>
    </submittedName>
</protein>
<dbReference type="InterPro" id="IPR006683">
    <property type="entry name" value="Thioestr_dom"/>
</dbReference>
<dbReference type="EMBL" id="CP043046">
    <property type="protein sequence ID" value="QEI07003.1"/>
    <property type="molecule type" value="Genomic_DNA"/>
</dbReference>
<evidence type="ECO:0000313" key="5">
    <source>
        <dbReference type="Proteomes" id="UP000325161"/>
    </source>
</evidence>
<dbReference type="Gene3D" id="3.10.129.10">
    <property type="entry name" value="Hotdog Thioesterase"/>
    <property type="match status" value="1"/>
</dbReference>
<organism evidence="4 5">
    <name type="scientific">Pigmentiphaga aceris</name>
    <dbReference type="NCBI Taxonomy" id="1940612"/>
    <lineage>
        <taxon>Bacteria</taxon>
        <taxon>Pseudomonadati</taxon>
        <taxon>Pseudomonadota</taxon>
        <taxon>Betaproteobacteria</taxon>
        <taxon>Burkholderiales</taxon>
        <taxon>Alcaligenaceae</taxon>
        <taxon>Pigmentiphaga</taxon>
    </lineage>
</organism>
<dbReference type="InterPro" id="IPR029069">
    <property type="entry name" value="HotDog_dom_sf"/>
</dbReference>
<sequence>MTPRRRSGHTDDYHVPLLRRFTLWSPSVSTPFDPRSEGWSPISGSGSGFVELVGPYWQKESPDGLRFGVVVETQHLNIQGRTHGGMLATYFDNALGWAVMDATGRVPCVTVQLGVQFIAGGKHGDFIEARTRIVRKTRSMVFAEGSLYVGDTEIATASGVWKIINDPTPKLQPQV</sequence>
<dbReference type="KEGG" id="pacr:FXN63_15030"/>
<gene>
    <name evidence="4" type="ORF">FXN63_15030</name>
</gene>
<evidence type="ECO:0000259" key="3">
    <source>
        <dbReference type="Pfam" id="PF03061"/>
    </source>
</evidence>
<dbReference type="OrthoDB" id="7060041at2"/>
<dbReference type="Proteomes" id="UP000325161">
    <property type="component" value="Chromosome"/>
</dbReference>